<dbReference type="Gene3D" id="3.90.1150.10">
    <property type="entry name" value="Aspartate Aminotransferase, domain 1"/>
    <property type="match status" value="1"/>
</dbReference>
<dbReference type="PANTHER" id="PTHR11601:SF34">
    <property type="entry name" value="CYSTEINE DESULFURASE"/>
    <property type="match status" value="1"/>
</dbReference>
<comment type="catalytic activity">
    <reaction evidence="9">
        <text>(sulfur carrier)-H + L-cysteine = (sulfur carrier)-SH + L-alanine</text>
        <dbReference type="Rhea" id="RHEA:43892"/>
        <dbReference type="Rhea" id="RHEA-COMP:14737"/>
        <dbReference type="Rhea" id="RHEA-COMP:14739"/>
        <dbReference type="ChEBI" id="CHEBI:29917"/>
        <dbReference type="ChEBI" id="CHEBI:35235"/>
        <dbReference type="ChEBI" id="CHEBI:57972"/>
        <dbReference type="ChEBI" id="CHEBI:64428"/>
        <dbReference type="EC" id="2.8.1.7"/>
    </reaction>
</comment>
<dbReference type="PIRSF" id="PIRSF005572">
    <property type="entry name" value="NifS"/>
    <property type="match status" value="1"/>
</dbReference>
<evidence type="ECO:0000256" key="1">
    <source>
        <dbReference type="ARBA" id="ARBA00001933"/>
    </source>
</evidence>
<comment type="cofactor">
    <cofactor evidence="1 10">
        <name>pyridoxal 5'-phosphate</name>
        <dbReference type="ChEBI" id="CHEBI:597326"/>
    </cofactor>
</comment>
<protein>
    <recommendedName>
        <fullName evidence="3">cysteine desulfurase</fullName>
        <ecNumber evidence="3">2.8.1.7</ecNumber>
    </recommendedName>
</protein>
<dbReference type="Pfam" id="PF00266">
    <property type="entry name" value="Aminotran_5"/>
    <property type="match status" value="1"/>
</dbReference>
<proteinExistence type="inferred from homology"/>
<name>A0ABP8FUF9_9BACT</name>
<comment type="similarity">
    <text evidence="2">Belongs to the class-V pyridoxal-phosphate-dependent aminotransferase family. NifS/IscS subfamily.</text>
</comment>
<keyword evidence="7" id="KW-0408">Iron</keyword>
<evidence type="ECO:0000256" key="2">
    <source>
        <dbReference type="ARBA" id="ARBA00006490"/>
    </source>
</evidence>
<evidence type="ECO:0000313" key="12">
    <source>
        <dbReference type="EMBL" id="GAA4310824.1"/>
    </source>
</evidence>
<comment type="caution">
    <text evidence="12">The sequence shown here is derived from an EMBL/GenBank/DDBJ whole genome shotgun (WGS) entry which is preliminary data.</text>
</comment>
<dbReference type="InterPro" id="IPR000192">
    <property type="entry name" value="Aminotrans_V_dom"/>
</dbReference>
<sequence length="390" mass="41652">MQQMPEQLIYMDYNATTPCDPRVVEAMLPYFSARFGNAASHTHAFGWEAREAAELAREQVAGLIGAEAGELVFTSGATEAINLALKGIFELYRHKGNHIITCVTEHKAVLDTCAELERRGAAVTYLPVDGAGRLDPDALAAALTPQTLLVSVMYANNETGVIQDIPLLSRLSREQGALFMTDATQALGKIPVEVNRDGIDLLCCSAHKLYGPKGAGALYLRRRAPRVRLHPLIHGGGHEKGLRSGTLNVPGIVGLGAAAECCRREMQADAARLGALRDELEKTLLRTGRARINGDAGHRLPHVSNLAFLRTDGNALLSAVTKRVAVSSGSACTSALPRPSHVLSAMGLDPSLARASLRLSLGRMTTPEEVQEAARFIGQTLAELGPTETA</sequence>
<evidence type="ECO:0000313" key="13">
    <source>
        <dbReference type="Proteomes" id="UP001501207"/>
    </source>
</evidence>
<evidence type="ECO:0000256" key="9">
    <source>
        <dbReference type="ARBA" id="ARBA00050776"/>
    </source>
</evidence>
<evidence type="ECO:0000259" key="11">
    <source>
        <dbReference type="Pfam" id="PF00266"/>
    </source>
</evidence>
<evidence type="ECO:0000256" key="8">
    <source>
        <dbReference type="ARBA" id="ARBA00023014"/>
    </source>
</evidence>
<dbReference type="EMBL" id="BAABFN010000004">
    <property type="protein sequence ID" value="GAA4310824.1"/>
    <property type="molecule type" value="Genomic_DNA"/>
</dbReference>
<keyword evidence="8" id="KW-0411">Iron-sulfur</keyword>
<keyword evidence="13" id="KW-1185">Reference proteome</keyword>
<reference evidence="13" key="1">
    <citation type="journal article" date="2019" name="Int. J. Syst. Evol. Microbiol.">
        <title>The Global Catalogue of Microorganisms (GCM) 10K type strain sequencing project: providing services to taxonomists for standard genome sequencing and annotation.</title>
        <authorList>
            <consortium name="The Broad Institute Genomics Platform"/>
            <consortium name="The Broad Institute Genome Sequencing Center for Infectious Disease"/>
            <person name="Wu L."/>
            <person name="Ma J."/>
        </authorList>
    </citation>
    <scope>NUCLEOTIDE SEQUENCE [LARGE SCALE GENOMIC DNA]</scope>
    <source>
        <strain evidence="13">JCM 17664</strain>
    </source>
</reference>
<dbReference type="InterPro" id="IPR016454">
    <property type="entry name" value="Cysteine_dSase"/>
</dbReference>
<dbReference type="InterPro" id="IPR015424">
    <property type="entry name" value="PyrdxlP-dep_Trfase"/>
</dbReference>
<accession>A0ABP8FUF9</accession>
<dbReference type="Proteomes" id="UP001501207">
    <property type="component" value="Unassembled WGS sequence"/>
</dbReference>
<dbReference type="EC" id="2.8.1.7" evidence="3"/>
<dbReference type="Gene3D" id="3.40.640.10">
    <property type="entry name" value="Type I PLP-dependent aspartate aminotransferase-like (Major domain)"/>
    <property type="match status" value="1"/>
</dbReference>
<dbReference type="SUPFAM" id="SSF53383">
    <property type="entry name" value="PLP-dependent transferases"/>
    <property type="match status" value="1"/>
</dbReference>
<dbReference type="PANTHER" id="PTHR11601">
    <property type="entry name" value="CYSTEINE DESULFURYLASE FAMILY MEMBER"/>
    <property type="match status" value="1"/>
</dbReference>
<evidence type="ECO:0000256" key="4">
    <source>
        <dbReference type="ARBA" id="ARBA00022679"/>
    </source>
</evidence>
<dbReference type="InterPro" id="IPR015421">
    <property type="entry name" value="PyrdxlP-dep_Trfase_major"/>
</dbReference>
<keyword evidence="6" id="KW-0663">Pyridoxal phosphate</keyword>
<evidence type="ECO:0000256" key="3">
    <source>
        <dbReference type="ARBA" id="ARBA00012239"/>
    </source>
</evidence>
<dbReference type="PROSITE" id="PS00595">
    <property type="entry name" value="AA_TRANSFER_CLASS_5"/>
    <property type="match status" value="1"/>
</dbReference>
<keyword evidence="5" id="KW-0479">Metal-binding</keyword>
<feature type="domain" description="Aminotransferase class V" evidence="11">
    <location>
        <begin position="9"/>
        <end position="371"/>
    </location>
</feature>
<keyword evidence="4" id="KW-0808">Transferase</keyword>
<evidence type="ECO:0000256" key="7">
    <source>
        <dbReference type="ARBA" id="ARBA00023004"/>
    </source>
</evidence>
<evidence type="ECO:0000256" key="5">
    <source>
        <dbReference type="ARBA" id="ARBA00022723"/>
    </source>
</evidence>
<gene>
    <name evidence="12" type="ORF">GCM10023143_19580</name>
</gene>
<evidence type="ECO:0000256" key="10">
    <source>
        <dbReference type="RuleBase" id="RU004504"/>
    </source>
</evidence>
<dbReference type="InterPro" id="IPR020578">
    <property type="entry name" value="Aminotrans_V_PyrdxlP_BS"/>
</dbReference>
<dbReference type="InterPro" id="IPR015422">
    <property type="entry name" value="PyrdxlP-dep_Trfase_small"/>
</dbReference>
<evidence type="ECO:0000256" key="6">
    <source>
        <dbReference type="ARBA" id="ARBA00022898"/>
    </source>
</evidence>
<organism evidence="12 13">
    <name type="scientific">Compostibacter hankyongensis</name>
    <dbReference type="NCBI Taxonomy" id="1007089"/>
    <lineage>
        <taxon>Bacteria</taxon>
        <taxon>Pseudomonadati</taxon>
        <taxon>Bacteroidota</taxon>
        <taxon>Chitinophagia</taxon>
        <taxon>Chitinophagales</taxon>
        <taxon>Chitinophagaceae</taxon>
        <taxon>Compostibacter</taxon>
    </lineage>
</organism>